<name>A0AAW1SRQ0_9CHLO</name>
<evidence type="ECO:0000256" key="1">
    <source>
        <dbReference type="SAM" id="MobiDB-lite"/>
    </source>
</evidence>
<gene>
    <name evidence="2" type="ORF">WJX84_007787</name>
</gene>
<feature type="region of interest" description="Disordered" evidence="1">
    <location>
        <begin position="48"/>
        <end position="91"/>
    </location>
</feature>
<proteinExistence type="predicted"/>
<protein>
    <submittedName>
        <fullName evidence="2">Uncharacterized protein</fullName>
    </submittedName>
</protein>
<dbReference type="EMBL" id="JALJOV010001075">
    <property type="protein sequence ID" value="KAK9855134.1"/>
    <property type="molecule type" value="Genomic_DNA"/>
</dbReference>
<evidence type="ECO:0000313" key="3">
    <source>
        <dbReference type="Proteomes" id="UP001485043"/>
    </source>
</evidence>
<feature type="compositionally biased region" description="Polar residues" evidence="1">
    <location>
        <begin position="71"/>
        <end position="91"/>
    </location>
</feature>
<comment type="caution">
    <text evidence="2">The sequence shown here is derived from an EMBL/GenBank/DDBJ whole genome shotgun (WGS) entry which is preliminary data.</text>
</comment>
<dbReference type="Proteomes" id="UP001485043">
    <property type="component" value="Unassembled WGS sequence"/>
</dbReference>
<organism evidence="2 3">
    <name type="scientific">Apatococcus fuscideae</name>
    <dbReference type="NCBI Taxonomy" id="2026836"/>
    <lineage>
        <taxon>Eukaryota</taxon>
        <taxon>Viridiplantae</taxon>
        <taxon>Chlorophyta</taxon>
        <taxon>core chlorophytes</taxon>
        <taxon>Trebouxiophyceae</taxon>
        <taxon>Chlorellales</taxon>
        <taxon>Chlorellaceae</taxon>
        <taxon>Apatococcus</taxon>
    </lineage>
</organism>
<accession>A0AAW1SRQ0</accession>
<feature type="compositionally biased region" description="Polar residues" evidence="1">
    <location>
        <begin position="51"/>
        <end position="62"/>
    </location>
</feature>
<sequence>MFKEVAAGSILEDCLDYGRLTNCRLNSCEAAAPGIICNISKTIAGQKEEMQAQQTGNAQTGRPSLLEPARSTYSQGIQSTSAGSISAKTEA</sequence>
<evidence type="ECO:0000313" key="2">
    <source>
        <dbReference type="EMBL" id="KAK9855134.1"/>
    </source>
</evidence>
<dbReference type="AlphaFoldDB" id="A0AAW1SRQ0"/>
<reference evidence="2 3" key="1">
    <citation type="journal article" date="2024" name="Nat. Commun.">
        <title>Phylogenomics reveals the evolutionary origins of lichenization in chlorophyte algae.</title>
        <authorList>
            <person name="Puginier C."/>
            <person name="Libourel C."/>
            <person name="Otte J."/>
            <person name="Skaloud P."/>
            <person name="Haon M."/>
            <person name="Grisel S."/>
            <person name="Petersen M."/>
            <person name="Berrin J.G."/>
            <person name="Delaux P.M."/>
            <person name="Dal Grande F."/>
            <person name="Keller J."/>
        </authorList>
    </citation>
    <scope>NUCLEOTIDE SEQUENCE [LARGE SCALE GENOMIC DNA]</scope>
    <source>
        <strain evidence="2 3">SAG 2523</strain>
    </source>
</reference>
<keyword evidence="3" id="KW-1185">Reference proteome</keyword>